<dbReference type="CDD" id="cd01948">
    <property type="entry name" value="EAL"/>
    <property type="match status" value="1"/>
</dbReference>
<dbReference type="SMART" id="SM00267">
    <property type="entry name" value="GGDEF"/>
    <property type="match status" value="1"/>
</dbReference>
<dbReference type="InterPro" id="IPR029787">
    <property type="entry name" value="Nucleotide_cyclase"/>
</dbReference>
<dbReference type="SMART" id="SM00091">
    <property type="entry name" value="PAS"/>
    <property type="match status" value="1"/>
</dbReference>
<protein>
    <submittedName>
        <fullName evidence="5">EAL domain-containing protein</fullName>
    </submittedName>
</protein>
<dbReference type="PANTHER" id="PTHR44757">
    <property type="entry name" value="DIGUANYLATE CYCLASE DGCP"/>
    <property type="match status" value="1"/>
</dbReference>
<feature type="domain" description="GGDEF" evidence="4">
    <location>
        <begin position="215"/>
        <end position="342"/>
    </location>
</feature>
<dbReference type="InterPro" id="IPR013767">
    <property type="entry name" value="PAS_fold"/>
</dbReference>
<dbReference type="PANTHER" id="PTHR44757:SF2">
    <property type="entry name" value="BIOFILM ARCHITECTURE MAINTENANCE PROTEIN MBAA"/>
    <property type="match status" value="1"/>
</dbReference>
<dbReference type="Gene3D" id="3.20.20.450">
    <property type="entry name" value="EAL domain"/>
    <property type="match status" value="1"/>
</dbReference>
<dbReference type="Proteomes" id="UP001339167">
    <property type="component" value="Unassembled WGS sequence"/>
</dbReference>
<dbReference type="Pfam" id="PF00989">
    <property type="entry name" value="PAS"/>
    <property type="match status" value="1"/>
</dbReference>
<keyword evidence="1" id="KW-0732">Signal</keyword>
<comment type="caution">
    <text evidence="5">The sequence shown here is derived from an EMBL/GenBank/DDBJ whole genome shotgun (WGS) entry which is preliminary data.</text>
</comment>
<dbReference type="SUPFAM" id="SSF55785">
    <property type="entry name" value="PYP-like sensor domain (PAS domain)"/>
    <property type="match status" value="1"/>
</dbReference>
<organism evidence="5 6">
    <name type="scientific">Alkalimonas mucilaginosa</name>
    <dbReference type="NCBI Taxonomy" id="3057676"/>
    <lineage>
        <taxon>Bacteria</taxon>
        <taxon>Pseudomonadati</taxon>
        <taxon>Pseudomonadota</taxon>
        <taxon>Gammaproteobacteria</taxon>
        <taxon>Alkalimonas</taxon>
    </lineage>
</organism>
<dbReference type="Gene3D" id="3.30.70.270">
    <property type="match status" value="1"/>
</dbReference>
<name>A0ABU7JE90_9GAMM</name>
<dbReference type="EMBL" id="JAUGZK010000004">
    <property type="protein sequence ID" value="MEE2024014.1"/>
    <property type="molecule type" value="Genomic_DNA"/>
</dbReference>
<feature type="domain" description="EAL" evidence="3">
    <location>
        <begin position="351"/>
        <end position="605"/>
    </location>
</feature>
<gene>
    <name evidence="5" type="ORF">QWF21_07120</name>
</gene>
<dbReference type="PROSITE" id="PS50883">
    <property type="entry name" value="EAL"/>
    <property type="match status" value="1"/>
</dbReference>
<keyword evidence="6" id="KW-1185">Reference proteome</keyword>
<dbReference type="Gene3D" id="3.30.450.20">
    <property type="entry name" value="PAS domain"/>
    <property type="match status" value="1"/>
</dbReference>
<dbReference type="SUPFAM" id="SSF55073">
    <property type="entry name" value="Nucleotide cyclase"/>
    <property type="match status" value="1"/>
</dbReference>
<evidence type="ECO:0000259" key="3">
    <source>
        <dbReference type="PROSITE" id="PS50883"/>
    </source>
</evidence>
<dbReference type="InterPro" id="IPR000160">
    <property type="entry name" value="GGDEF_dom"/>
</dbReference>
<dbReference type="CDD" id="cd01949">
    <property type="entry name" value="GGDEF"/>
    <property type="match status" value="1"/>
</dbReference>
<reference evidence="5 6" key="1">
    <citation type="submission" date="2023-06" db="EMBL/GenBank/DDBJ databases">
        <title>Alkalimonas sp., MEB004 an alkaliphilic bacterium isolated from Lonar Lake, India.</title>
        <authorList>
            <person name="Joshi A."/>
            <person name="Thite S."/>
        </authorList>
    </citation>
    <scope>NUCLEOTIDE SEQUENCE [LARGE SCALE GENOMIC DNA]</scope>
    <source>
        <strain evidence="5 6">MEB004</strain>
    </source>
</reference>
<evidence type="ECO:0000313" key="5">
    <source>
        <dbReference type="EMBL" id="MEE2024014.1"/>
    </source>
</evidence>
<evidence type="ECO:0000256" key="1">
    <source>
        <dbReference type="SAM" id="SignalP"/>
    </source>
</evidence>
<feature type="domain" description="PAS" evidence="2">
    <location>
        <begin position="57"/>
        <end position="127"/>
    </location>
</feature>
<dbReference type="InterPro" id="IPR052155">
    <property type="entry name" value="Biofilm_reg_signaling"/>
</dbReference>
<accession>A0ABU7JE90</accession>
<dbReference type="InterPro" id="IPR043128">
    <property type="entry name" value="Rev_trsase/Diguanyl_cyclase"/>
</dbReference>
<evidence type="ECO:0000313" key="6">
    <source>
        <dbReference type="Proteomes" id="UP001339167"/>
    </source>
</evidence>
<sequence length="613" mass="68819">MALFCRLLCFGSLLAASWPAAAAYQFPYVSLPGSLALLFLSILCLILGWKLRSSMQKSQQLDNFMQHHQDAVCLLNAELHMLQVNPAFTAITGLTDAQAIGQPLKLFNSKGEPENIARAIQKALLKHQHWRGEIWSRKANQQVFALDLAISCIRVATKSQAALYMATFCDISARKMSELELRRVNTKDPGTRLPNRAVFLDYLEREIQTVSEQHPRFAVMILRIEALSSHELQHQIPLAELAATIRAEVPHGAILARLSSNEFAVLLPAHLVSQRIDLQSYRLAQRLLSALAASSQMALNPCLGIALYPEDGHSYDQLLRSADHALQRSQVTDAQPVQFFHQAALPRTSESFALEQELQQALQQHQLRLSYQPKLCVSSNRVTGLEALVRWQHPKRGLLLPQQFIPIASESQCMVQLDQMVLQQACQQLAQWQSTGLMRGRLALNIANQTFFQPSFLAQYLQRIQQHNLSPEQFELELDQSILTEQPELSKQILANAKAAGFFLVLDRFGSGLSALQHLRDYPFDQIKIDGRLIQKLEQSEQDRNITASLIRMAGYLQLSVVACQVENEMQAYLLHVMGCETIQGHVFSKAVLPSELAAVLTRESRAIQQKSG</sequence>
<dbReference type="CDD" id="cd00130">
    <property type="entry name" value="PAS"/>
    <property type="match status" value="1"/>
</dbReference>
<feature type="chain" id="PRO_5047495893" evidence="1">
    <location>
        <begin position="23"/>
        <end position="613"/>
    </location>
</feature>
<dbReference type="SMART" id="SM00052">
    <property type="entry name" value="EAL"/>
    <property type="match status" value="1"/>
</dbReference>
<dbReference type="InterPro" id="IPR001633">
    <property type="entry name" value="EAL_dom"/>
</dbReference>
<dbReference type="InterPro" id="IPR035919">
    <property type="entry name" value="EAL_sf"/>
</dbReference>
<dbReference type="PROSITE" id="PS50112">
    <property type="entry name" value="PAS"/>
    <property type="match status" value="1"/>
</dbReference>
<dbReference type="Pfam" id="PF00990">
    <property type="entry name" value="GGDEF"/>
    <property type="match status" value="1"/>
</dbReference>
<dbReference type="SUPFAM" id="SSF141868">
    <property type="entry name" value="EAL domain-like"/>
    <property type="match status" value="1"/>
</dbReference>
<evidence type="ECO:0000259" key="4">
    <source>
        <dbReference type="PROSITE" id="PS50887"/>
    </source>
</evidence>
<dbReference type="InterPro" id="IPR000014">
    <property type="entry name" value="PAS"/>
</dbReference>
<feature type="signal peptide" evidence="1">
    <location>
        <begin position="1"/>
        <end position="22"/>
    </location>
</feature>
<proteinExistence type="predicted"/>
<dbReference type="Pfam" id="PF00563">
    <property type="entry name" value="EAL"/>
    <property type="match status" value="1"/>
</dbReference>
<dbReference type="RefSeq" id="WP_330087353.1">
    <property type="nucleotide sequence ID" value="NZ_JAUGZK010000004.1"/>
</dbReference>
<dbReference type="PROSITE" id="PS50887">
    <property type="entry name" value="GGDEF"/>
    <property type="match status" value="1"/>
</dbReference>
<dbReference type="InterPro" id="IPR035965">
    <property type="entry name" value="PAS-like_dom_sf"/>
</dbReference>
<dbReference type="NCBIfam" id="TIGR00229">
    <property type="entry name" value="sensory_box"/>
    <property type="match status" value="1"/>
</dbReference>
<evidence type="ECO:0000259" key="2">
    <source>
        <dbReference type="PROSITE" id="PS50112"/>
    </source>
</evidence>
<dbReference type="NCBIfam" id="TIGR00254">
    <property type="entry name" value="GGDEF"/>
    <property type="match status" value="1"/>
</dbReference>